<evidence type="ECO:0000313" key="5">
    <source>
        <dbReference type="EMBL" id="ETW84225.1"/>
    </source>
</evidence>
<dbReference type="GO" id="GO:0003676">
    <property type="term" value="F:nucleic acid binding"/>
    <property type="evidence" value="ECO:0007669"/>
    <property type="project" value="InterPro"/>
</dbReference>
<evidence type="ECO:0000256" key="2">
    <source>
        <dbReference type="PROSITE-ProRule" id="PRU00047"/>
    </source>
</evidence>
<dbReference type="GO" id="GO:0008270">
    <property type="term" value="F:zinc ion binding"/>
    <property type="evidence" value="ECO:0007669"/>
    <property type="project" value="UniProtKB-KW"/>
</dbReference>
<proteinExistence type="predicted"/>
<name>W4KFY8_HETIT</name>
<organism evidence="5 6">
    <name type="scientific">Heterobasidion irregulare (strain TC 32-1)</name>
    <dbReference type="NCBI Taxonomy" id="747525"/>
    <lineage>
        <taxon>Eukaryota</taxon>
        <taxon>Fungi</taxon>
        <taxon>Dikarya</taxon>
        <taxon>Basidiomycota</taxon>
        <taxon>Agaricomycotina</taxon>
        <taxon>Agaricomycetes</taxon>
        <taxon>Russulales</taxon>
        <taxon>Bondarzewiaceae</taxon>
        <taxon>Heterobasidion</taxon>
        <taxon>Heterobasidion annosum species complex</taxon>
    </lineage>
</organism>
<evidence type="ECO:0000256" key="3">
    <source>
        <dbReference type="SAM" id="MobiDB-lite"/>
    </source>
</evidence>
<feature type="region of interest" description="Disordered" evidence="3">
    <location>
        <begin position="86"/>
        <end position="302"/>
    </location>
</feature>
<evidence type="ECO:0000259" key="4">
    <source>
        <dbReference type="PROSITE" id="PS50158"/>
    </source>
</evidence>
<keyword evidence="2" id="KW-0479">Metal-binding</keyword>
<feature type="compositionally biased region" description="Basic and acidic residues" evidence="3">
    <location>
        <begin position="133"/>
        <end position="143"/>
    </location>
</feature>
<dbReference type="KEGG" id="hir:HETIRDRAFT_47834"/>
<evidence type="ECO:0000256" key="1">
    <source>
        <dbReference type="ARBA" id="ARBA00022664"/>
    </source>
</evidence>
<sequence>ECPTLWRLYDYVDDNERQVILQLREEKRTLSLGKGGEGYIATDIWCYNCGSDGHMGDDCENMSHSLDIPVESSAFSLYNTMTGPFLDSSTASKQSASFRRGPRDWEEGETLPDGWGFDAPVNVGKQGRKKDRARMEQQAREVQEMEDDPDDWFGNAQNTRNRGHQPTNQRNQNGHTPKKISFGSSLHGSGRHTNFEDTPRPRQPTEQYTDSTHSDRRDKGDKRQGSHRRPSLLDRIQEETDELHIRGAYRRRSDSRRDDRDQKDRDRPYSRSHRDEDKHRRDDRDHRRRESRGPKYRGGYSR</sequence>
<dbReference type="eggNOG" id="KOG4400">
    <property type="taxonomic scope" value="Eukaryota"/>
</dbReference>
<feature type="compositionally biased region" description="Basic and acidic residues" evidence="3">
    <location>
        <begin position="231"/>
        <end position="285"/>
    </location>
</feature>
<dbReference type="InParanoid" id="W4KFY8"/>
<reference evidence="5 6" key="1">
    <citation type="journal article" date="2012" name="New Phytol.">
        <title>Insight into trade-off between wood decay and parasitism from the genome of a fungal forest pathogen.</title>
        <authorList>
            <person name="Olson A."/>
            <person name="Aerts A."/>
            <person name="Asiegbu F."/>
            <person name="Belbahri L."/>
            <person name="Bouzid O."/>
            <person name="Broberg A."/>
            <person name="Canback B."/>
            <person name="Coutinho P.M."/>
            <person name="Cullen D."/>
            <person name="Dalman K."/>
            <person name="Deflorio G."/>
            <person name="van Diepen L.T."/>
            <person name="Dunand C."/>
            <person name="Duplessis S."/>
            <person name="Durling M."/>
            <person name="Gonthier P."/>
            <person name="Grimwood J."/>
            <person name="Fossdal C.G."/>
            <person name="Hansson D."/>
            <person name="Henrissat B."/>
            <person name="Hietala A."/>
            <person name="Himmelstrand K."/>
            <person name="Hoffmeister D."/>
            <person name="Hogberg N."/>
            <person name="James T.Y."/>
            <person name="Karlsson M."/>
            <person name="Kohler A."/>
            <person name="Kues U."/>
            <person name="Lee Y.H."/>
            <person name="Lin Y.C."/>
            <person name="Lind M."/>
            <person name="Lindquist E."/>
            <person name="Lombard V."/>
            <person name="Lucas S."/>
            <person name="Lunden K."/>
            <person name="Morin E."/>
            <person name="Murat C."/>
            <person name="Park J."/>
            <person name="Raffaello T."/>
            <person name="Rouze P."/>
            <person name="Salamov A."/>
            <person name="Schmutz J."/>
            <person name="Solheim H."/>
            <person name="Stahlberg J."/>
            <person name="Velez H."/>
            <person name="de Vries R.P."/>
            <person name="Wiebenga A."/>
            <person name="Woodward S."/>
            <person name="Yakovlev I."/>
            <person name="Garbelotto M."/>
            <person name="Martin F."/>
            <person name="Grigoriev I.V."/>
            <person name="Stenlid J."/>
        </authorList>
    </citation>
    <scope>NUCLEOTIDE SEQUENCE [LARGE SCALE GENOMIC DNA]</scope>
    <source>
        <strain evidence="5 6">TC 32-1</strain>
    </source>
</reference>
<keyword evidence="2" id="KW-0863">Zinc-finger</keyword>
<dbReference type="InterPro" id="IPR036875">
    <property type="entry name" value="Znf_CCHC_sf"/>
</dbReference>
<evidence type="ECO:0000313" key="6">
    <source>
        <dbReference type="Proteomes" id="UP000030671"/>
    </source>
</evidence>
<keyword evidence="1" id="KW-0507">mRNA processing</keyword>
<dbReference type="GeneID" id="20677810"/>
<dbReference type="SUPFAM" id="SSF57756">
    <property type="entry name" value="Retrovirus zinc finger-like domains"/>
    <property type="match status" value="1"/>
</dbReference>
<keyword evidence="2" id="KW-0862">Zinc</keyword>
<feature type="compositionally biased region" description="Polar residues" evidence="3">
    <location>
        <begin position="155"/>
        <end position="175"/>
    </location>
</feature>
<dbReference type="RefSeq" id="XP_009543224.1">
    <property type="nucleotide sequence ID" value="XM_009544929.1"/>
</dbReference>
<dbReference type="STRING" id="747525.W4KFY8"/>
<dbReference type="InterPro" id="IPR001878">
    <property type="entry name" value="Znf_CCHC"/>
</dbReference>
<dbReference type="GO" id="GO:0006397">
    <property type="term" value="P:mRNA processing"/>
    <property type="evidence" value="ECO:0007669"/>
    <property type="project" value="UniProtKB-KW"/>
</dbReference>
<dbReference type="EMBL" id="KI925456">
    <property type="protein sequence ID" value="ETW84225.1"/>
    <property type="molecule type" value="Genomic_DNA"/>
</dbReference>
<dbReference type="Gene3D" id="4.10.60.10">
    <property type="entry name" value="Zinc finger, CCHC-type"/>
    <property type="match status" value="1"/>
</dbReference>
<dbReference type="Proteomes" id="UP000030671">
    <property type="component" value="Unassembled WGS sequence"/>
</dbReference>
<accession>W4KFY8</accession>
<feature type="domain" description="CCHC-type" evidence="4">
    <location>
        <begin position="46"/>
        <end position="61"/>
    </location>
</feature>
<feature type="compositionally biased region" description="Polar residues" evidence="3">
    <location>
        <begin position="86"/>
        <end position="97"/>
    </location>
</feature>
<gene>
    <name evidence="5" type="ORF">HETIRDRAFT_47834</name>
</gene>
<dbReference type="PROSITE" id="PS50158">
    <property type="entry name" value="ZF_CCHC"/>
    <property type="match status" value="1"/>
</dbReference>
<dbReference type="HOGENOM" id="CLU_923040_0_0_1"/>
<dbReference type="AlphaFoldDB" id="W4KFY8"/>
<keyword evidence="6" id="KW-1185">Reference proteome</keyword>
<protein>
    <recommendedName>
        <fullName evidence="4">CCHC-type domain-containing protein</fullName>
    </recommendedName>
</protein>
<dbReference type="OrthoDB" id="7608935at2759"/>
<feature type="compositionally biased region" description="Basic and acidic residues" evidence="3">
    <location>
        <begin position="212"/>
        <end position="224"/>
    </location>
</feature>
<feature type="non-terminal residue" evidence="5">
    <location>
        <position position="1"/>
    </location>
</feature>